<name>Q0RPC6_FRAAA</name>
<evidence type="ECO:0008006" key="4">
    <source>
        <dbReference type="Google" id="ProtNLM"/>
    </source>
</evidence>
<gene>
    <name evidence="2" type="ordered locus">FRAAL1957</name>
</gene>
<proteinExistence type="predicted"/>
<dbReference type="InterPro" id="IPR020311">
    <property type="entry name" value="Uncharacterised_Rv0898c"/>
</dbReference>
<dbReference type="eggNOG" id="ENOG5032YIY">
    <property type="taxonomic scope" value="Bacteria"/>
</dbReference>
<organism evidence="2 3">
    <name type="scientific">Frankia alni (strain DSM 45986 / CECT 9034 / ACN14a)</name>
    <dbReference type="NCBI Taxonomy" id="326424"/>
    <lineage>
        <taxon>Bacteria</taxon>
        <taxon>Bacillati</taxon>
        <taxon>Actinomycetota</taxon>
        <taxon>Actinomycetes</taxon>
        <taxon>Frankiales</taxon>
        <taxon>Frankiaceae</taxon>
        <taxon>Frankia</taxon>
    </lineage>
</organism>
<dbReference type="STRING" id="326424.FRAAL1957"/>
<reference evidence="2 3" key="1">
    <citation type="journal article" date="2007" name="Genome Res.">
        <title>Genome characteristics of facultatively symbiotic Frankia sp. strains reflect host range and host plant biogeography.</title>
        <authorList>
            <person name="Normand P."/>
            <person name="Lapierre P."/>
            <person name="Tisa L.S."/>
            <person name="Gogarten J.P."/>
            <person name="Alloisio N."/>
            <person name="Bagnarol E."/>
            <person name="Bassi C.A."/>
            <person name="Berry A.M."/>
            <person name="Bickhart D.M."/>
            <person name="Choisne N."/>
            <person name="Couloux A."/>
            <person name="Cournoyer B."/>
            <person name="Cruveiller S."/>
            <person name="Daubin V."/>
            <person name="Demange N."/>
            <person name="Francino M.P."/>
            <person name="Goltsman E."/>
            <person name="Huang Y."/>
            <person name="Kopp O.R."/>
            <person name="Labarre L."/>
            <person name="Lapidus A."/>
            <person name="Lavire C."/>
            <person name="Marechal J."/>
            <person name="Martinez M."/>
            <person name="Mastronunzio J.E."/>
            <person name="Mullin B.C."/>
            <person name="Niemann J."/>
            <person name="Pujic P."/>
            <person name="Rawnsley T."/>
            <person name="Rouy Z."/>
            <person name="Schenowitz C."/>
            <person name="Sellstedt A."/>
            <person name="Tavares F."/>
            <person name="Tomkins J.P."/>
            <person name="Vallenet D."/>
            <person name="Valverde C."/>
            <person name="Wall L.G."/>
            <person name="Wang Y."/>
            <person name="Medigue C."/>
            <person name="Benson D.R."/>
        </authorList>
    </citation>
    <scope>NUCLEOTIDE SEQUENCE [LARGE SCALE GENOMIC DNA]</scope>
    <source>
        <strain evidence="3">DSM 45986 / CECT 9034 / ACN14a</strain>
    </source>
</reference>
<dbReference type="HOGENOM" id="CLU_175454_0_0_11"/>
<dbReference type="Proteomes" id="UP000000657">
    <property type="component" value="Chromosome"/>
</dbReference>
<feature type="region of interest" description="Disordered" evidence="1">
    <location>
        <begin position="63"/>
        <end position="85"/>
    </location>
</feature>
<accession>Q0RPC6</accession>
<keyword evidence="3" id="KW-1185">Reference proteome</keyword>
<evidence type="ECO:0000313" key="3">
    <source>
        <dbReference type="Proteomes" id="UP000000657"/>
    </source>
</evidence>
<sequence length="85" mass="9868">MSGRVDDERIYAQVSALVAEEHELRGRRARGEIDAETEHERLERLEQALDQCWDLLRRRRARRDAGQDPQGAEPGSVSQVEHYLQ</sequence>
<evidence type="ECO:0000256" key="1">
    <source>
        <dbReference type="SAM" id="MobiDB-lite"/>
    </source>
</evidence>
<dbReference type="AlphaFoldDB" id="Q0RPC6"/>
<dbReference type="Pfam" id="PF10944">
    <property type="entry name" value="DUF2630"/>
    <property type="match status" value="1"/>
</dbReference>
<dbReference type="KEGG" id="fal:FRAAL1957"/>
<protein>
    <recommendedName>
        <fullName evidence="4">DUF2630 domain-containing protein</fullName>
    </recommendedName>
</protein>
<evidence type="ECO:0000313" key="2">
    <source>
        <dbReference type="EMBL" id="CAJ60606.1"/>
    </source>
</evidence>
<dbReference type="EMBL" id="CT573213">
    <property type="protein sequence ID" value="CAJ60606.1"/>
    <property type="molecule type" value="Genomic_DNA"/>
</dbReference>